<dbReference type="AlphaFoldDB" id="A0A5E6MD90"/>
<dbReference type="InterPro" id="IPR000883">
    <property type="entry name" value="Cyt_C_Oxase_1"/>
</dbReference>
<dbReference type="SUPFAM" id="SSF81442">
    <property type="entry name" value="Cytochrome c oxidase subunit I-like"/>
    <property type="match status" value="1"/>
</dbReference>
<keyword evidence="4" id="KW-0560">Oxidoreductase</keyword>
<keyword evidence="2" id="KW-0472">Membrane</keyword>
<evidence type="ECO:0000313" key="4">
    <source>
        <dbReference type="EMBL" id="VVM06306.1"/>
    </source>
</evidence>
<dbReference type="EC" id="1.9.3.1" evidence="4"/>
<gene>
    <name evidence="4" type="primary">ccoN</name>
    <name evidence="4" type="ORF">MAMT_01122</name>
</gene>
<feature type="transmembrane region" description="Helical" evidence="2">
    <location>
        <begin position="436"/>
        <end position="460"/>
    </location>
</feature>
<feature type="transmembrane region" description="Helical" evidence="2">
    <location>
        <begin position="244"/>
        <end position="263"/>
    </location>
</feature>
<accession>A0A5E6MD90</accession>
<evidence type="ECO:0000313" key="5">
    <source>
        <dbReference type="Proteomes" id="UP000334923"/>
    </source>
</evidence>
<reference evidence="4 5" key="1">
    <citation type="submission" date="2019-09" db="EMBL/GenBank/DDBJ databases">
        <authorList>
            <person name="Cremers G."/>
        </authorList>
    </citation>
    <scope>NUCLEOTIDE SEQUENCE [LARGE SCALE GENOMIC DNA]</scope>
    <source>
        <strain evidence="4">4A</strain>
    </source>
</reference>
<feature type="transmembrane region" description="Helical" evidence="2">
    <location>
        <begin position="316"/>
        <end position="339"/>
    </location>
</feature>
<protein>
    <submittedName>
        <fullName evidence="4">Cytochrome c oxidase cbb3-type subunit I</fullName>
        <ecNumber evidence="4">1.9.3.1</ecNumber>
    </submittedName>
</protein>
<dbReference type="Gene3D" id="1.20.210.10">
    <property type="entry name" value="Cytochrome c oxidase-like, subunit I domain"/>
    <property type="match status" value="1"/>
</dbReference>
<keyword evidence="2" id="KW-0812">Transmembrane</keyword>
<organism evidence="4 5">
    <name type="scientific">Methylacidimicrobium tartarophylax</name>
    <dbReference type="NCBI Taxonomy" id="1041768"/>
    <lineage>
        <taxon>Bacteria</taxon>
        <taxon>Pseudomonadati</taxon>
        <taxon>Verrucomicrobiota</taxon>
        <taxon>Methylacidimicrobium</taxon>
    </lineage>
</organism>
<dbReference type="InterPro" id="IPR036927">
    <property type="entry name" value="Cyt_c_oxase-like_su1_sf"/>
</dbReference>
<feature type="domain" description="Cytochrome oxidase subunit I profile" evidence="3">
    <location>
        <begin position="21"/>
        <end position="485"/>
    </location>
</feature>
<proteinExistence type="predicted"/>
<keyword evidence="1" id="KW-0813">Transport</keyword>
<keyword evidence="1" id="KW-0679">Respiratory chain</keyword>
<feature type="transmembrane region" description="Helical" evidence="2">
    <location>
        <begin position="107"/>
        <end position="129"/>
    </location>
</feature>
<dbReference type="GO" id="GO:0016020">
    <property type="term" value="C:membrane"/>
    <property type="evidence" value="ECO:0007669"/>
    <property type="project" value="InterPro"/>
</dbReference>
<dbReference type="GO" id="GO:0009060">
    <property type="term" value="P:aerobic respiration"/>
    <property type="evidence" value="ECO:0007669"/>
    <property type="project" value="InterPro"/>
</dbReference>
<keyword evidence="1" id="KW-0249">Electron transport</keyword>
<evidence type="ECO:0000256" key="2">
    <source>
        <dbReference type="SAM" id="Phobius"/>
    </source>
</evidence>
<name>A0A5E6MD90_9BACT</name>
<dbReference type="Pfam" id="PF00115">
    <property type="entry name" value="COX1"/>
    <property type="match status" value="1"/>
</dbReference>
<dbReference type="GO" id="GO:0004129">
    <property type="term" value="F:cytochrome-c oxidase activity"/>
    <property type="evidence" value="ECO:0007669"/>
    <property type="project" value="InterPro"/>
</dbReference>
<keyword evidence="5" id="KW-1185">Reference proteome</keyword>
<feature type="transmembrane region" description="Helical" evidence="2">
    <location>
        <begin position="27"/>
        <end position="52"/>
    </location>
</feature>
<dbReference type="InterPro" id="IPR023616">
    <property type="entry name" value="Cyt_c_oxase-like_su1_dom"/>
</dbReference>
<feature type="transmembrane region" description="Helical" evidence="2">
    <location>
        <begin position="175"/>
        <end position="194"/>
    </location>
</feature>
<evidence type="ECO:0000256" key="1">
    <source>
        <dbReference type="ARBA" id="ARBA00022660"/>
    </source>
</evidence>
<feature type="transmembrane region" description="Helical" evidence="2">
    <location>
        <begin position="214"/>
        <end position="232"/>
    </location>
</feature>
<feature type="transmembrane region" description="Helical" evidence="2">
    <location>
        <begin position="72"/>
        <end position="95"/>
    </location>
</feature>
<evidence type="ECO:0000259" key="3">
    <source>
        <dbReference type="PROSITE" id="PS50855"/>
    </source>
</evidence>
<dbReference type="Proteomes" id="UP000334923">
    <property type="component" value="Unassembled WGS sequence"/>
</dbReference>
<feature type="transmembrane region" description="Helical" evidence="2">
    <location>
        <begin position="351"/>
        <end position="373"/>
    </location>
</feature>
<feature type="transmembrane region" description="Helical" evidence="2">
    <location>
        <begin position="141"/>
        <end position="163"/>
    </location>
</feature>
<dbReference type="GO" id="GO:0016491">
    <property type="term" value="F:oxidoreductase activity"/>
    <property type="evidence" value="ECO:0007669"/>
    <property type="project" value="UniProtKB-KW"/>
</dbReference>
<sequence length="485" mass="52195">MAETLESKETPVKVSSGEVDPSLRAPFLWLLGPAAVWLSVATILALLGSLKLVDPRFLGTWGWLTFGRISPAAFLSFVYGFGIPVGLSAALWAVTKGGRLPLLGRRWCLASSFLWNVGLWGGITGVLAGESRSLSWLGLPTFSLPSLGLGYLLSAGWLVAALVSRWEEASLALRFLLLGLVWIPWAGGAAALMLHDPAVRGVAMGSLEWWFNDGLLYAGLGAFALGIVYLLAPSSLGRPLAFSGLGRLAFWTWALFANLAGTAHLVGGPFPLWMVSLGVSSRFLLWVAAVAVGVGFWVAARRLPAEKREWDPSWHFLRFGMSSFLVAAGLGALLVLPAWSRYVHYTVLEEAQLVLFLYGFLGMTFFSLLYALLPQLLGRPWPSPTLSKVHFWLSSYGISFLVGLLAVGGLFQGVGLDEPDLPVHDVIVLLLPFLRSAAAPATALLAGHAVFGLHLLWLILESGSSRRGDEETALAHADIEGVRTP</sequence>
<dbReference type="GO" id="GO:0020037">
    <property type="term" value="F:heme binding"/>
    <property type="evidence" value="ECO:0007669"/>
    <property type="project" value="InterPro"/>
</dbReference>
<dbReference type="PROSITE" id="PS50855">
    <property type="entry name" value="COX1"/>
    <property type="match status" value="1"/>
</dbReference>
<keyword evidence="2" id="KW-1133">Transmembrane helix</keyword>
<feature type="transmembrane region" description="Helical" evidence="2">
    <location>
        <begin position="393"/>
        <end position="416"/>
    </location>
</feature>
<feature type="transmembrane region" description="Helical" evidence="2">
    <location>
        <begin position="283"/>
        <end position="304"/>
    </location>
</feature>
<dbReference type="RefSeq" id="WP_178086931.1">
    <property type="nucleotide sequence ID" value="NZ_CABFVA020000065.1"/>
</dbReference>
<dbReference type="EMBL" id="CABFVA020000065">
    <property type="protein sequence ID" value="VVM06306.1"/>
    <property type="molecule type" value="Genomic_DNA"/>
</dbReference>